<evidence type="ECO:0000256" key="10">
    <source>
        <dbReference type="ARBA" id="ARBA00034269"/>
    </source>
</evidence>
<dbReference type="GO" id="GO:0000287">
    <property type="term" value="F:magnesium ion binding"/>
    <property type="evidence" value="ECO:0007669"/>
    <property type="project" value="TreeGrafter"/>
</dbReference>
<keyword evidence="8" id="KW-0406">Ion transport</keyword>
<keyword evidence="7 12" id="KW-1133">Transmembrane helix</keyword>
<dbReference type="EMBL" id="LBNE01000002">
    <property type="protein sequence ID" value="KKO72390.1"/>
    <property type="molecule type" value="Genomic_DNA"/>
</dbReference>
<dbReference type="PANTHER" id="PTHR46494:SF1">
    <property type="entry name" value="CORA FAMILY METAL ION TRANSPORTER (EUROFUNG)"/>
    <property type="match status" value="1"/>
</dbReference>
<feature type="transmembrane region" description="Helical" evidence="12">
    <location>
        <begin position="312"/>
        <end position="334"/>
    </location>
</feature>
<dbReference type="GO" id="GO:0015095">
    <property type="term" value="F:magnesium ion transmembrane transporter activity"/>
    <property type="evidence" value="ECO:0007669"/>
    <property type="project" value="TreeGrafter"/>
</dbReference>
<proteinExistence type="inferred from homology"/>
<dbReference type="PATRIC" id="fig|206506.3.peg.1030"/>
<dbReference type="GO" id="GO:0015087">
    <property type="term" value="F:cobalt ion transmembrane transporter activity"/>
    <property type="evidence" value="ECO:0007669"/>
    <property type="project" value="TreeGrafter"/>
</dbReference>
<sequence length="376" mass="43031">MKSLRVFHIRPGKSVEELAMPPDEPPREGYLWLACSHDDFVAETESVQTFCLRLGGIRILDLHVSDLSNLQLPSHLDYTSDYDVLVFRRLALHDGLQNEAASTREQGAPRRLKEVAVALGVETVPVGFVLFDRLLLSVHPEPCVVHEAYIRRLLSLARGEPRQPGSLARLPASPAELMLRVTSLMVDGFLDLRKHLTRQLEHWQQRLMRPRKNFDRWDALLRSRQVLHYLDECCEDQSNALASWMDTLDDWPVPGTKESRHEREQLLVRGRDVLEHIERVAHHVRRLEQSAETAVQIHFSIQSNRTNDVMRALTAVTAVFLPLNLIAGIFGMNFDSVPWLHGAHSFWITMGIMLLIAFGLLGYFVRKNYLSSTEDD</sequence>
<evidence type="ECO:0000256" key="3">
    <source>
        <dbReference type="ARBA" id="ARBA00022448"/>
    </source>
</evidence>
<dbReference type="CDD" id="cd12822">
    <property type="entry name" value="TmCorA-like"/>
    <property type="match status" value="1"/>
</dbReference>
<keyword evidence="3" id="KW-0813">Transport</keyword>
<keyword evidence="6" id="KW-0460">Magnesium</keyword>
<dbReference type="RefSeq" id="WP_068368238.1">
    <property type="nucleotide sequence ID" value="NZ_LBNE01000002.1"/>
</dbReference>
<keyword evidence="14" id="KW-1185">Reference proteome</keyword>
<dbReference type="InterPro" id="IPR002523">
    <property type="entry name" value="MgTranspt_CorA/ZnTranspt_ZntB"/>
</dbReference>
<evidence type="ECO:0000256" key="12">
    <source>
        <dbReference type="SAM" id="Phobius"/>
    </source>
</evidence>
<evidence type="ECO:0000313" key="13">
    <source>
        <dbReference type="EMBL" id="KKO72390.1"/>
    </source>
</evidence>
<dbReference type="PANTHER" id="PTHR46494">
    <property type="entry name" value="CORA FAMILY METAL ION TRANSPORTER (EUROFUNG)"/>
    <property type="match status" value="1"/>
</dbReference>
<comment type="caution">
    <text evidence="13">The sequence shown here is derived from an EMBL/GenBank/DDBJ whole genome shotgun (WGS) entry which is preliminary data.</text>
</comment>
<evidence type="ECO:0000256" key="5">
    <source>
        <dbReference type="ARBA" id="ARBA00022692"/>
    </source>
</evidence>
<keyword evidence="5 12" id="KW-0812">Transmembrane</keyword>
<keyword evidence="9 12" id="KW-0472">Membrane</keyword>
<comment type="function">
    <text evidence="11">Mediates influx of magnesium ions. Alternates between open and closed states. Activated by low cytoplasmic Mg(2+) levels. Inactive when cytoplasmic Mg(2+) levels are high.</text>
</comment>
<dbReference type="GO" id="GO:0050897">
    <property type="term" value="F:cobalt ion binding"/>
    <property type="evidence" value="ECO:0007669"/>
    <property type="project" value="TreeGrafter"/>
</dbReference>
<keyword evidence="4" id="KW-1003">Cell membrane</keyword>
<evidence type="ECO:0000256" key="7">
    <source>
        <dbReference type="ARBA" id="ARBA00022989"/>
    </source>
</evidence>
<accession>A0A171KU23</accession>
<name>A0A171KU23_9BURK</name>
<dbReference type="Proteomes" id="UP000078084">
    <property type="component" value="Unassembled WGS sequence"/>
</dbReference>
<evidence type="ECO:0000256" key="2">
    <source>
        <dbReference type="ARBA" id="ARBA00009765"/>
    </source>
</evidence>
<gene>
    <name evidence="13" type="ORF">AAV32_04765</name>
</gene>
<comment type="similarity">
    <text evidence="2">Belongs to the CorA metal ion transporter (MIT) (TC 1.A.35) family.</text>
</comment>
<feature type="transmembrane region" description="Helical" evidence="12">
    <location>
        <begin position="346"/>
        <end position="365"/>
    </location>
</feature>
<evidence type="ECO:0000313" key="14">
    <source>
        <dbReference type="Proteomes" id="UP000078084"/>
    </source>
</evidence>
<dbReference type="InterPro" id="IPR045861">
    <property type="entry name" value="CorA_cytoplasmic_dom"/>
</dbReference>
<evidence type="ECO:0000256" key="6">
    <source>
        <dbReference type="ARBA" id="ARBA00022842"/>
    </source>
</evidence>
<evidence type="ECO:0000256" key="9">
    <source>
        <dbReference type="ARBA" id="ARBA00023136"/>
    </source>
</evidence>
<dbReference type="AlphaFoldDB" id="A0A171KU23"/>
<protein>
    <submittedName>
        <fullName evidence="13">Magnesium transporter CorA</fullName>
    </submittedName>
</protein>
<dbReference type="FunFam" id="1.20.58.340:FF:000004">
    <property type="entry name" value="Magnesium transport protein CorA"/>
    <property type="match status" value="1"/>
</dbReference>
<dbReference type="STRING" id="206506.AAV32_04765"/>
<dbReference type="Gene3D" id="1.20.58.340">
    <property type="entry name" value="Magnesium transport protein CorA, transmembrane region"/>
    <property type="match status" value="2"/>
</dbReference>
<dbReference type="Pfam" id="PF01544">
    <property type="entry name" value="CorA"/>
    <property type="match status" value="1"/>
</dbReference>
<evidence type="ECO:0000256" key="8">
    <source>
        <dbReference type="ARBA" id="ARBA00023065"/>
    </source>
</evidence>
<dbReference type="SUPFAM" id="SSF143865">
    <property type="entry name" value="CorA soluble domain-like"/>
    <property type="match status" value="1"/>
</dbReference>
<dbReference type="InterPro" id="IPR045863">
    <property type="entry name" value="CorA_TM1_TM2"/>
</dbReference>
<evidence type="ECO:0000256" key="1">
    <source>
        <dbReference type="ARBA" id="ARBA00004651"/>
    </source>
</evidence>
<evidence type="ECO:0000256" key="11">
    <source>
        <dbReference type="ARBA" id="ARBA00045497"/>
    </source>
</evidence>
<evidence type="ECO:0000256" key="4">
    <source>
        <dbReference type="ARBA" id="ARBA00022475"/>
    </source>
</evidence>
<organism evidence="13 14">
    <name type="scientific">Kerstersia gyiorum</name>
    <dbReference type="NCBI Taxonomy" id="206506"/>
    <lineage>
        <taxon>Bacteria</taxon>
        <taxon>Pseudomonadati</taxon>
        <taxon>Pseudomonadota</taxon>
        <taxon>Betaproteobacteria</taxon>
        <taxon>Burkholderiales</taxon>
        <taxon>Alcaligenaceae</taxon>
        <taxon>Kerstersia</taxon>
    </lineage>
</organism>
<reference evidence="13 14" key="1">
    <citation type="submission" date="2015-04" db="EMBL/GenBank/DDBJ databases">
        <title>Genome sequence of Kerstersia gyiorum CG1.</title>
        <authorList>
            <person name="Greninger A.L."/>
            <person name="Kozyreva V."/>
            <person name="Chaturvedi V."/>
        </authorList>
    </citation>
    <scope>NUCLEOTIDE SEQUENCE [LARGE SCALE GENOMIC DNA]</scope>
    <source>
        <strain evidence="13 14">CG1</strain>
    </source>
</reference>
<comment type="catalytic activity">
    <reaction evidence="10">
        <text>Mg(2+)(in) = Mg(2+)(out)</text>
        <dbReference type="Rhea" id="RHEA:29827"/>
        <dbReference type="ChEBI" id="CHEBI:18420"/>
    </reaction>
</comment>
<comment type="subcellular location">
    <subcellularLocation>
        <location evidence="1">Cell membrane</location>
        <topology evidence="1">Multi-pass membrane protein</topology>
    </subcellularLocation>
</comment>
<dbReference type="SUPFAM" id="SSF144083">
    <property type="entry name" value="Magnesium transport protein CorA, transmembrane region"/>
    <property type="match status" value="1"/>
</dbReference>
<dbReference type="GO" id="GO:0005886">
    <property type="term" value="C:plasma membrane"/>
    <property type="evidence" value="ECO:0007669"/>
    <property type="project" value="UniProtKB-SubCell"/>
</dbReference>